<dbReference type="PANTHER" id="PTHR43585">
    <property type="entry name" value="FUMIPYRROLE BIOSYNTHESIS PROTEIN C"/>
    <property type="match status" value="1"/>
</dbReference>
<evidence type="ECO:0000313" key="7">
    <source>
        <dbReference type="Proteomes" id="UP000190625"/>
    </source>
</evidence>
<dbReference type="Proteomes" id="UP000190625">
    <property type="component" value="Unassembled WGS sequence"/>
</dbReference>
<gene>
    <name evidence="6" type="ORF">SAMN02745118_02690</name>
</gene>
<keyword evidence="3 4" id="KW-0067">ATP-binding</keyword>
<evidence type="ECO:0000313" key="6">
    <source>
        <dbReference type="EMBL" id="SKA06946.1"/>
    </source>
</evidence>
<keyword evidence="1" id="KW-0436">Ligase</keyword>
<protein>
    <submittedName>
        <fullName evidence="6">ATP-grasp domain-containing protein</fullName>
    </submittedName>
</protein>
<evidence type="ECO:0000256" key="2">
    <source>
        <dbReference type="ARBA" id="ARBA00022741"/>
    </source>
</evidence>
<dbReference type="OrthoDB" id="9803907at2"/>
<evidence type="ECO:0000256" key="4">
    <source>
        <dbReference type="PROSITE-ProRule" id="PRU00409"/>
    </source>
</evidence>
<dbReference type="InterPro" id="IPR052032">
    <property type="entry name" value="ATP-dep_AA_Ligase"/>
</dbReference>
<reference evidence="7" key="1">
    <citation type="submission" date="2017-02" db="EMBL/GenBank/DDBJ databases">
        <authorList>
            <person name="Varghese N."/>
            <person name="Submissions S."/>
        </authorList>
    </citation>
    <scope>NUCLEOTIDE SEQUENCE [LARGE SCALE GENOMIC DNA]</scope>
    <source>
        <strain evidence="7">ATCC BAA-73</strain>
    </source>
</reference>
<dbReference type="Gene3D" id="3.30.470.20">
    <property type="entry name" value="ATP-grasp fold, B domain"/>
    <property type="match status" value="1"/>
</dbReference>
<dbReference type="RefSeq" id="WP_078811079.1">
    <property type="nucleotide sequence ID" value="NZ_FUWM01000032.1"/>
</dbReference>
<dbReference type="Pfam" id="PF13535">
    <property type="entry name" value="ATP-grasp_4"/>
    <property type="match status" value="1"/>
</dbReference>
<feature type="domain" description="ATP-grasp" evidence="5">
    <location>
        <begin position="89"/>
        <end position="299"/>
    </location>
</feature>
<keyword evidence="2 4" id="KW-0547">Nucleotide-binding</keyword>
<dbReference type="GO" id="GO:0016874">
    <property type="term" value="F:ligase activity"/>
    <property type="evidence" value="ECO:0007669"/>
    <property type="project" value="UniProtKB-KW"/>
</dbReference>
<dbReference type="EMBL" id="FUWM01000032">
    <property type="protein sequence ID" value="SKA06946.1"/>
    <property type="molecule type" value="Genomic_DNA"/>
</dbReference>
<dbReference type="SUPFAM" id="SSF56059">
    <property type="entry name" value="Glutathione synthetase ATP-binding domain-like"/>
    <property type="match status" value="1"/>
</dbReference>
<proteinExistence type="predicted"/>
<dbReference type="PROSITE" id="PS50975">
    <property type="entry name" value="ATP_GRASP"/>
    <property type="match status" value="1"/>
</dbReference>
<organism evidence="6 7">
    <name type="scientific">Selenihalanaerobacter shriftii</name>
    <dbReference type="NCBI Taxonomy" id="142842"/>
    <lineage>
        <taxon>Bacteria</taxon>
        <taxon>Bacillati</taxon>
        <taxon>Bacillota</taxon>
        <taxon>Clostridia</taxon>
        <taxon>Halanaerobiales</taxon>
        <taxon>Halobacteroidaceae</taxon>
        <taxon>Selenihalanaerobacter</taxon>
    </lineage>
</organism>
<dbReference type="InterPro" id="IPR011761">
    <property type="entry name" value="ATP-grasp"/>
</dbReference>
<evidence type="ECO:0000256" key="1">
    <source>
        <dbReference type="ARBA" id="ARBA00022598"/>
    </source>
</evidence>
<dbReference type="GO" id="GO:0046872">
    <property type="term" value="F:metal ion binding"/>
    <property type="evidence" value="ECO:0007669"/>
    <property type="project" value="InterPro"/>
</dbReference>
<name>A0A1T4QTE6_9FIRM</name>
<accession>A0A1T4QTE6</accession>
<sequence>MLILDKPYISKFLENTIVEMELPVLKNDAIKEFGLTNDIDYLKDEEFIRKFKENEEFFIYSNSENPINWIANNLSFTDLPEKINIFKDKVEFRKLLKDIYPNFFYKEISFSELEEIDITEIRKPFIIKPSIGFFSMGVYKVNSVDEWGNVVKELKREVKRMKGKYPIEVIDSSKFIIEENIGGEEFAIDVYYNDLGEPVILNIFKHIFSSGEDVSDRVYITSKEIIENYYSLFLDFLSQMGNLVNLCNFPMHVEFRVDKDKQVTPIEVNPMRFAGWCTTDIAYYAYGINVYEYFFKQKEPNWEEILKDKEDKIYSIVVADLPGDIKINNIEGINYEGFVSHFENPLEIRKIDYREHAVFAFLFTETNRDNWQELEEILNSDLKEYIKLKE</sequence>
<dbReference type="GO" id="GO:0005524">
    <property type="term" value="F:ATP binding"/>
    <property type="evidence" value="ECO:0007669"/>
    <property type="project" value="UniProtKB-UniRule"/>
</dbReference>
<dbReference type="STRING" id="142842.SAMN02745118_02690"/>
<evidence type="ECO:0000259" key="5">
    <source>
        <dbReference type="PROSITE" id="PS50975"/>
    </source>
</evidence>
<evidence type="ECO:0000256" key="3">
    <source>
        <dbReference type="ARBA" id="ARBA00022840"/>
    </source>
</evidence>
<dbReference type="PANTHER" id="PTHR43585:SF2">
    <property type="entry name" value="ATP-GRASP ENZYME FSQD"/>
    <property type="match status" value="1"/>
</dbReference>
<keyword evidence="7" id="KW-1185">Reference proteome</keyword>
<dbReference type="AlphaFoldDB" id="A0A1T4QTE6"/>